<dbReference type="AlphaFoldDB" id="A0A8E2DXM0"/>
<organism evidence="1 2">
    <name type="scientific">Lepidopterella palustris CBS 459.81</name>
    <dbReference type="NCBI Taxonomy" id="1314670"/>
    <lineage>
        <taxon>Eukaryota</taxon>
        <taxon>Fungi</taxon>
        <taxon>Dikarya</taxon>
        <taxon>Ascomycota</taxon>
        <taxon>Pezizomycotina</taxon>
        <taxon>Dothideomycetes</taxon>
        <taxon>Pleosporomycetidae</taxon>
        <taxon>Mytilinidiales</taxon>
        <taxon>Argynnaceae</taxon>
        <taxon>Lepidopterella</taxon>
    </lineage>
</organism>
<dbReference type="OrthoDB" id="5139395at2759"/>
<keyword evidence="2" id="KW-1185">Reference proteome</keyword>
<protein>
    <submittedName>
        <fullName evidence="1">Uncharacterized protein</fullName>
    </submittedName>
</protein>
<accession>A0A8E2DXM0</accession>
<evidence type="ECO:0000313" key="2">
    <source>
        <dbReference type="Proteomes" id="UP000250266"/>
    </source>
</evidence>
<feature type="non-terminal residue" evidence="1">
    <location>
        <position position="1"/>
    </location>
</feature>
<dbReference type="EMBL" id="KV745699">
    <property type="protein sequence ID" value="OCK73636.1"/>
    <property type="molecule type" value="Genomic_DNA"/>
</dbReference>
<evidence type="ECO:0000313" key="1">
    <source>
        <dbReference type="EMBL" id="OCK73636.1"/>
    </source>
</evidence>
<reference evidence="1 2" key="1">
    <citation type="journal article" date="2016" name="Nat. Commun.">
        <title>Ectomycorrhizal ecology is imprinted in the genome of the dominant symbiotic fungus Cenococcum geophilum.</title>
        <authorList>
            <consortium name="DOE Joint Genome Institute"/>
            <person name="Peter M."/>
            <person name="Kohler A."/>
            <person name="Ohm R.A."/>
            <person name="Kuo A."/>
            <person name="Krutzmann J."/>
            <person name="Morin E."/>
            <person name="Arend M."/>
            <person name="Barry K.W."/>
            <person name="Binder M."/>
            <person name="Choi C."/>
            <person name="Clum A."/>
            <person name="Copeland A."/>
            <person name="Grisel N."/>
            <person name="Haridas S."/>
            <person name="Kipfer T."/>
            <person name="LaButti K."/>
            <person name="Lindquist E."/>
            <person name="Lipzen A."/>
            <person name="Maire R."/>
            <person name="Meier B."/>
            <person name="Mihaltcheva S."/>
            <person name="Molinier V."/>
            <person name="Murat C."/>
            <person name="Poggeler S."/>
            <person name="Quandt C.A."/>
            <person name="Sperisen C."/>
            <person name="Tritt A."/>
            <person name="Tisserant E."/>
            <person name="Crous P.W."/>
            <person name="Henrissat B."/>
            <person name="Nehls U."/>
            <person name="Egli S."/>
            <person name="Spatafora J.W."/>
            <person name="Grigoriev I.V."/>
            <person name="Martin F.M."/>
        </authorList>
    </citation>
    <scope>NUCLEOTIDE SEQUENCE [LARGE SCALE GENOMIC DNA]</scope>
    <source>
        <strain evidence="1 2">CBS 459.81</strain>
    </source>
</reference>
<gene>
    <name evidence="1" type="ORF">K432DRAFT_312370</name>
</gene>
<sequence length="135" mass="15129">PPEVQGFYGGSVKTSLLIKVVRALYKFIAHEMTDEEKVAKYALQMLITLSVLDIDQVAQDEPNFAVLALWHKALALVRLPDSVHKPADTFRRYEEVRPISNLSDSKLPVTNKQVRTTEGAVLKSARGIKRSDLIL</sequence>
<name>A0A8E2DXM0_9PEZI</name>
<proteinExistence type="predicted"/>
<dbReference type="Proteomes" id="UP000250266">
    <property type="component" value="Unassembled WGS sequence"/>
</dbReference>